<evidence type="ECO:0000256" key="2">
    <source>
        <dbReference type="ARBA" id="ARBA00022475"/>
    </source>
</evidence>
<evidence type="ECO:0000256" key="6">
    <source>
        <dbReference type="SAM" id="Phobius"/>
    </source>
</evidence>
<protein>
    <submittedName>
        <fullName evidence="8">DHA1 family chloramphenicol resistance protein-like MFS transporter</fullName>
    </submittedName>
</protein>
<dbReference type="GO" id="GO:0005886">
    <property type="term" value="C:plasma membrane"/>
    <property type="evidence" value="ECO:0007669"/>
    <property type="project" value="UniProtKB-SubCell"/>
</dbReference>
<keyword evidence="5 6" id="KW-0472">Membrane</keyword>
<dbReference type="PANTHER" id="PTHR43124">
    <property type="entry name" value="PURINE EFFLUX PUMP PBUE"/>
    <property type="match status" value="1"/>
</dbReference>
<evidence type="ECO:0000259" key="7">
    <source>
        <dbReference type="PROSITE" id="PS50850"/>
    </source>
</evidence>
<feature type="transmembrane region" description="Helical" evidence="6">
    <location>
        <begin position="99"/>
        <end position="121"/>
    </location>
</feature>
<dbReference type="OrthoDB" id="9814237at2"/>
<dbReference type="InterPro" id="IPR011701">
    <property type="entry name" value="MFS"/>
</dbReference>
<evidence type="ECO:0000256" key="5">
    <source>
        <dbReference type="ARBA" id="ARBA00023136"/>
    </source>
</evidence>
<evidence type="ECO:0000256" key="4">
    <source>
        <dbReference type="ARBA" id="ARBA00022989"/>
    </source>
</evidence>
<dbReference type="Gene3D" id="1.20.1250.20">
    <property type="entry name" value="MFS general substrate transporter like domains"/>
    <property type="match status" value="1"/>
</dbReference>
<feature type="domain" description="Major facilitator superfamily (MFS) profile" evidence="7">
    <location>
        <begin position="4"/>
        <end position="379"/>
    </location>
</feature>
<dbReference type="PROSITE" id="PS50850">
    <property type="entry name" value="MFS"/>
    <property type="match status" value="1"/>
</dbReference>
<evidence type="ECO:0000313" key="9">
    <source>
        <dbReference type="Proteomes" id="UP000228758"/>
    </source>
</evidence>
<feature type="transmembrane region" description="Helical" evidence="6">
    <location>
        <begin position="236"/>
        <end position="255"/>
    </location>
</feature>
<keyword evidence="2" id="KW-1003">Cell membrane</keyword>
<dbReference type="AlphaFoldDB" id="A0A2M9CGH2"/>
<accession>A0A2M9CGH2</accession>
<keyword evidence="4 6" id="KW-1133">Transmembrane helix</keyword>
<dbReference type="NCBIfam" id="NF033135">
    <property type="entry name" value="cmx_cmrA"/>
    <property type="match status" value="1"/>
</dbReference>
<feature type="transmembrane region" description="Helical" evidence="6">
    <location>
        <begin position="42"/>
        <end position="62"/>
    </location>
</feature>
<dbReference type="InterPro" id="IPR050189">
    <property type="entry name" value="MFS_Efflux_Transporters"/>
</dbReference>
<dbReference type="PANTHER" id="PTHR43124:SF3">
    <property type="entry name" value="CHLORAMPHENICOL EFFLUX PUMP RV0191"/>
    <property type="match status" value="1"/>
</dbReference>
<proteinExistence type="predicted"/>
<organism evidence="8 9">
    <name type="scientific">Diaminobutyricimonas aerilata</name>
    <dbReference type="NCBI Taxonomy" id="1162967"/>
    <lineage>
        <taxon>Bacteria</taxon>
        <taxon>Bacillati</taxon>
        <taxon>Actinomycetota</taxon>
        <taxon>Actinomycetes</taxon>
        <taxon>Micrococcales</taxon>
        <taxon>Microbacteriaceae</taxon>
        <taxon>Diaminobutyricimonas</taxon>
    </lineage>
</organism>
<name>A0A2M9CGH2_9MICO</name>
<keyword evidence="3 6" id="KW-0812">Transmembrane</keyword>
<feature type="transmembrane region" description="Helical" evidence="6">
    <location>
        <begin position="128"/>
        <end position="153"/>
    </location>
</feature>
<dbReference type="InterPro" id="IPR020846">
    <property type="entry name" value="MFS_dom"/>
</dbReference>
<keyword evidence="9" id="KW-1185">Reference proteome</keyword>
<feature type="transmembrane region" description="Helical" evidence="6">
    <location>
        <begin position="69"/>
        <end position="87"/>
    </location>
</feature>
<dbReference type="CDD" id="cd17324">
    <property type="entry name" value="MFS_NepI_like"/>
    <property type="match status" value="1"/>
</dbReference>
<dbReference type="InterPro" id="IPR036259">
    <property type="entry name" value="MFS_trans_sf"/>
</dbReference>
<dbReference type="RefSeq" id="WP_100363379.1">
    <property type="nucleotide sequence ID" value="NZ_PGFF01000001.1"/>
</dbReference>
<reference evidence="8 9" key="1">
    <citation type="submission" date="2017-11" db="EMBL/GenBank/DDBJ databases">
        <title>Genomic Encyclopedia of Archaeal and Bacterial Type Strains, Phase II (KMG-II): From Individual Species to Whole Genera.</title>
        <authorList>
            <person name="Goeker M."/>
        </authorList>
    </citation>
    <scope>NUCLEOTIDE SEQUENCE [LARGE SCALE GENOMIC DNA]</scope>
    <source>
        <strain evidence="8 9">DSM 27393</strain>
    </source>
</reference>
<comment type="caution">
    <text evidence="8">The sequence shown here is derived from an EMBL/GenBank/DDBJ whole genome shotgun (WGS) entry which is preliminary data.</text>
</comment>
<feature type="transmembrane region" description="Helical" evidence="6">
    <location>
        <begin position="159"/>
        <end position="181"/>
    </location>
</feature>
<dbReference type="Pfam" id="PF07690">
    <property type="entry name" value="MFS_1"/>
    <property type="match status" value="1"/>
</dbReference>
<feature type="transmembrane region" description="Helical" evidence="6">
    <location>
        <begin position="291"/>
        <end position="312"/>
    </location>
</feature>
<dbReference type="GO" id="GO:0022857">
    <property type="term" value="F:transmembrane transporter activity"/>
    <property type="evidence" value="ECO:0007669"/>
    <property type="project" value="InterPro"/>
</dbReference>
<evidence type="ECO:0000313" key="8">
    <source>
        <dbReference type="EMBL" id="PJJ71024.1"/>
    </source>
</evidence>
<feature type="transmembrane region" description="Helical" evidence="6">
    <location>
        <begin position="324"/>
        <end position="351"/>
    </location>
</feature>
<evidence type="ECO:0000256" key="3">
    <source>
        <dbReference type="ARBA" id="ARBA00022692"/>
    </source>
</evidence>
<feature type="transmembrane region" description="Helical" evidence="6">
    <location>
        <begin position="267"/>
        <end position="285"/>
    </location>
</feature>
<feature type="transmembrane region" description="Helical" evidence="6">
    <location>
        <begin position="357"/>
        <end position="378"/>
    </location>
</feature>
<comment type="subcellular location">
    <subcellularLocation>
        <location evidence="1">Cell membrane</location>
        <topology evidence="1">Multi-pass membrane protein</topology>
    </subcellularLocation>
</comment>
<evidence type="ECO:0000256" key="1">
    <source>
        <dbReference type="ARBA" id="ARBA00004651"/>
    </source>
</evidence>
<sequence>MPFVIYLLSVAVFAQGTSEFMFAGLLAPIADELGVTVPHAGLLTSSFAVGILAGAPVMAVIARRWPPRRAWTGLLLLFIIAHIVGATTNDFDVLLVTRVVAAVANAGFLAVTLSTVSALVTPAATARALSVVLAGTTLALVAGVPGGAALGVALGWRSALWGVVVLCVPALVAVAVAAPVRATSHGRVALTDEWRALRRPRVMLAVTVTALVNGATFCGFTYLAPVVTGSAAMPAGAVPLVLAAFGIGAFLGVGAAGRIADAHPARLVAVGGALAFLGWVAFASAAHSPVLVIALAVTQGAAGFATGGALIARIMSLASGAPTLSGATATVALNIGAAAGPVLGGIAFAAVPGSGPLAASAALAAVALLLIALGRRALFPTEALR</sequence>
<dbReference type="Proteomes" id="UP000228758">
    <property type="component" value="Unassembled WGS sequence"/>
</dbReference>
<dbReference type="SUPFAM" id="SSF103473">
    <property type="entry name" value="MFS general substrate transporter"/>
    <property type="match status" value="1"/>
</dbReference>
<gene>
    <name evidence="8" type="ORF">CLV46_0558</name>
</gene>
<dbReference type="EMBL" id="PGFF01000001">
    <property type="protein sequence ID" value="PJJ71024.1"/>
    <property type="molecule type" value="Genomic_DNA"/>
</dbReference>
<feature type="transmembrane region" description="Helical" evidence="6">
    <location>
        <begin position="202"/>
        <end position="224"/>
    </location>
</feature>